<gene>
    <name evidence="1" type="ORF">FRZ32_08625</name>
</gene>
<organism evidence="1 2">
    <name type="scientific">Allosphingosinicella ginsenosidimutans</name>
    <dbReference type="NCBI Taxonomy" id="1176539"/>
    <lineage>
        <taxon>Bacteria</taxon>
        <taxon>Pseudomonadati</taxon>
        <taxon>Pseudomonadota</taxon>
        <taxon>Alphaproteobacteria</taxon>
        <taxon>Sphingomonadales</taxon>
        <taxon>Sphingomonadaceae</taxon>
        <taxon>Allosphingosinicella</taxon>
    </lineage>
</organism>
<dbReference type="Proteomes" id="UP000321249">
    <property type="component" value="Unassembled WGS sequence"/>
</dbReference>
<comment type="caution">
    <text evidence="1">The sequence shown here is derived from an EMBL/GenBank/DDBJ whole genome shotgun (WGS) entry which is preliminary data.</text>
</comment>
<dbReference type="AlphaFoldDB" id="A0A5C6TTP7"/>
<dbReference type="EMBL" id="VOQQ01000001">
    <property type="protein sequence ID" value="TXC63717.1"/>
    <property type="molecule type" value="Genomic_DNA"/>
</dbReference>
<dbReference type="RefSeq" id="WP_147043123.1">
    <property type="nucleotide sequence ID" value="NZ_BAABIR010000004.1"/>
</dbReference>
<reference evidence="1 2" key="1">
    <citation type="journal article" date="2015" name="J. Microbiol.">
        <title>Sphingosinicella ginsenosidimutans sp. nov., with ginsenoside converting activity.</title>
        <authorList>
            <person name="Kim J.K."/>
            <person name="Kang M.S."/>
            <person name="Park S.C."/>
            <person name="Kim K.M."/>
            <person name="Choi K."/>
            <person name="Yoon M.H."/>
            <person name="Im W.T."/>
        </authorList>
    </citation>
    <scope>NUCLEOTIDE SEQUENCE [LARGE SCALE GENOMIC DNA]</scope>
    <source>
        <strain evidence="1 2">BS-11</strain>
    </source>
</reference>
<accession>A0A5C6TTP7</accession>
<evidence type="ECO:0000313" key="1">
    <source>
        <dbReference type="EMBL" id="TXC63717.1"/>
    </source>
</evidence>
<protein>
    <submittedName>
        <fullName evidence="1">Uncharacterized protein</fullName>
    </submittedName>
</protein>
<keyword evidence="2" id="KW-1185">Reference proteome</keyword>
<sequence>MAGLQFEIEPALVAEAIAEGRKLLVQVDRLLTPSGYRWTYRCVVGGPSDIRQPVGIKQRRAA</sequence>
<dbReference type="OrthoDB" id="8480367at2"/>
<evidence type="ECO:0000313" key="2">
    <source>
        <dbReference type="Proteomes" id="UP000321249"/>
    </source>
</evidence>
<proteinExistence type="predicted"/>
<name>A0A5C6TTP7_9SPHN</name>